<keyword evidence="1" id="KW-0812">Transmembrane</keyword>
<evidence type="ECO:0000313" key="3">
    <source>
        <dbReference type="Proteomes" id="UP000515240"/>
    </source>
</evidence>
<dbReference type="AlphaFoldDB" id="A0A7G5EMB8"/>
<feature type="transmembrane region" description="Helical" evidence="1">
    <location>
        <begin position="39"/>
        <end position="63"/>
    </location>
</feature>
<sequence>MTASTSLWHLLNFCAPAAFLALLLVLARWLFARKAAPLLPWYGQLALHFLVGSAALFVAMLWQGRDGSLLGYALLVLALASSQWAVLGGWRR</sequence>
<dbReference type="KEGG" id="cpis:HS961_21110"/>
<reference evidence="2 3" key="1">
    <citation type="journal article" date="2020" name="G3 (Bethesda)">
        <title>CeMbio - The Caenorhabditis elegans Microbiome Resource.</title>
        <authorList>
            <person name="Dirksen P."/>
            <person name="Assie A."/>
            <person name="Zimmermann J."/>
            <person name="Zhang F."/>
            <person name="Tietje A.M."/>
            <person name="Marsh S.A."/>
            <person name="Felix M.A."/>
            <person name="Shapira M."/>
            <person name="Kaleta C."/>
            <person name="Schulenburg H."/>
            <person name="Samuel B."/>
        </authorList>
    </citation>
    <scope>NUCLEOTIDE SEQUENCE [LARGE SCALE GENOMIC DNA]</scope>
    <source>
        <strain evidence="2 3">BIGb0172</strain>
    </source>
</reference>
<protein>
    <submittedName>
        <fullName evidence="2">Uncharacterized protein</fullName>
    </submittedName>
</protein>
<evidence type="ECO:0000256" key="1">
    <source>
        <dbReference type="SAM" id="Phobius"/>
    </source>
</evidence>
<dbReference type="RefSeq" id="WP_182325402.1">
    <property type="nucleotide sequence ID" value="NZ_CP058554.1"/>
</dbReference>
<organism evidence="2 3">
    <name type="scientific">Comamonas piscis</name>
    <dbReference type="NCBI Taxonomy" id="1562974"/>
    <lineage>
        <taxon>Bacteria</taxon>
        <taxon>Pseudomonadati</taxon>
        <taxon>Pseudomonadota</taxon>
        <taxon>Betaproteobacteria</taxon>
        <taxon>Burkholderiales</taxon>
        <taxon>Comamonadaceae</taxon>
        <taxon>Comamonas</taxon>
    </lineage>
</organism>
<keyword evidence="1" id="KW-1133">Transmembrane helix</keyword>
<accession>A0A7G5EMB8</accession>
<evidence type="ECO:0000313" key="2">
    <source>
        <dbReference type="EMBL" id="QMV75143.1"/>
    </source>
</evidence>
<gene>
    <name evidence="2" type="ORF">HS961_21110</name>
</gene>
<keyword evidence="1" id="KW-0472">Membrane</keyword>
<name>A0A7G5EMB8_9BURK</name>
<keyword evidence="3" id="KW-1185">Reference proteome</keyword>
<dbReference type="EMBL" id="CP058554">
    <property type="protein sequence ID" value="QMV75143.1"/>
    <property type="molecule type" value="Genomic_DNA"/>
</dbReference>
<proteinExistence type="predicted"/>
<dbReference type="Proteomes" id="UP000515240">
    <property type="component" value="Chromosome"/>
</dbReference>
<feature type="transmembrane region" description="Helical" evidence="1">
    <location>
        <begin position="69"/>
        <end position="90"/>
    </location>
</feature>
<feature type="transmembrane region" description="Helical" evidence="1">
    <location>
        <begin position="6"/>
        <end position="27"/>
    </location>
</feature>